<dbReference type="PANTHER" id="PTHR46111">
    <property type="entry name" value="RIBOSOMAL RNA SMALL SUBUNIT METHYLTRANSFERASE I"/>
    <property type="match status" value="1"/>
</dbReference>
<proteinExistence type="inferred from homology"/>
<keyword evidence="1" id="KW-0963">Cytoplasm</keyword>
<comment type="function">
    <text evidence="1">Catalyzes the 2'-O-methylation of the ribose of cytidine 1402 (C1402) in 16S rRNA.</text>
</comment>
<dbReference type="InterPro" id="IPR018063">
    <property type="entry name" value="SAM_MeTrfase_RsmI_CS"/>
</dbReference>
<dbReference type="GO" id="GO:0005737">
    <property type="term" value="C:cytoplasm"/>
    <property type="evidence" value="ECO:0007669"/>
    <property type="project" value="UniProtKB-SubCell"/>
</dbReference>
<evidence type="ECO:0000313" key="5">
    <source>
        <dbReference type="Proteomes" id="UP000054785"/>
    </source>
</evidence>
<name>A0A0W0TNU7_9GAMM</name>
<dbReference type="RefSeq" id="WP_028385810.1">
    <property type="nucleotide sequence ID" value="NZ_CAAAHN010000002.1"/>
</dbReference>
<comment type="catalytic activity">
    <reaction evidence="1">
        <text>cytidine(1402) in 16S rRNA + S-adenosyl-L-methionine = 2'-O-methylcytidine(1402) in 16S rRNA + S-adenosyl-L-homocysteine + H(+)</text>
        <dbReference type="Rhea" id="RHEA:42924"/>
        <dbReference type="Rhea" id="RHEA-COMP:10285"/>
        <dbReference type="Rhea" id="RHEA-COMP:10286"/>
        <dbReference type="ChEBI" id="CHEBI:15378"/>
        <dbReference type="ChEBI" id="CHEBI:57856"/>
        <dbReference type="ChEBI" id="CHEBI:59789"/>
        <dbReference type="ChEBI" id="CHEBI:74495"/>
        <dbReference type="ChEBI" id="CHEBI:82748"/>
        <dbReference type="EC" id="2.1.1.198"/>
    </reaction>
</comment>
<evidence type="ECO:0000259" key="2">
    <source>
        <dbReference type="Pfam" id="PF00590"/>
    </source>
</evidence>
<dbReference type="Pfam" id="PF00590">
    <property type="entry name" value="TP_methylase"/>
    <property type="match status" value="1"/>
</dbReference>
<dbReference type="InterPro" id="IPR014777">
    <property type="entry name" value="4pyrrole_Mease_sub1"/>
</dbReference>
<dbReference type="Gene3D" id="3.40.1010.10">
    <property type="entry name" value="Cobalt-precorrin-4 Transmethylase, Domain 1"/>
    <property type="match status" value="1"/>
</dbReference>
<dbReference type="InterPro" id="IPR008189">
    <property type="entry name" value="rRNA_ssu_MeTfrase_I"/>
</dbReference>
<keyword evidence="1 4" id="KW-0489">Methyltransferase</keyword>
<dbReference type="CDD" id="cd11648">
    <property type="entry name" value="RsmI"/>
    <property type="match status" value="1"/>
</dbReference>
<dbReference type="HAMAP" id="MF_01877">
    <property type="entry name" value="16SrRNA_methyltr_I"/>
    <property type="match status" value="1"/>
</dbReference>
<dbReference type="NCBIfam" id="TIGR00096">
    <property type="entry name" value="16S rRNA (cytidine(1402)-2'-O)-methyltransferase"/>
    <property type="match status" value="1"/>
</dbReference>
<keyword evidence="1" id="KW-0949">S-adenosyl-L-methionine</keyword>
<sequence>MNSPLATTPGTLYLVATPIGNRDDITTRARHVLETVDVILAEDTRHSLPLLRMLGIKTPLQSLHAHNENTQSERLIEDLLLGQNFALISDAGTPLICDPGFPLVRLARQKGVTVVPIPGACALIAALSASGLAAEPFTFAGFLPPKKTARRKTLEAFKPVNHTLVWYESTHRLEESLEDIADVFGADTPIVLAKELTKAFETFFSGTPKDVLAWLAEDPQRVRGEFVLMIGARDTENACVSQLEFLLSTLLEELPLKQAVNIASTLSGQPKNEVYALALRLKSL</sequence>
<dbReference type="PROSITE" id="PS01296">
    <property type="entry name" value="RSMI"/>
    <property type="match status" value="1"/>
</dbReference>
<keyword evidence="5" id="KW-1185">Reference proteome</keyword>
<organism evidence="4 5">
    <name type="scientific">Legionella geestiana</name>
    <dbReference type="NCBI Taxonomy" id="45065"/>
    <lineage>
        <taxon>Bacteria</taxon>
        <taxon>Pseudomonadati</taxon>
        <taxon>Pseudomonadota</taxon>
        <taxon>Gammaproteobacteria</taxon>
        <taxon>Legionellales</taxon>
        <taxon>Legionellaceae</taxon>
        <taxon>Legionella</taxon>
    </lineage>
</organism>
<dbReference type="GO" id="GO:0070677">
    <property type="term" value="F:rRNA (cytosine-2'-O-)-methyltransferase activity"/>
    <property type="evidence" value="ECO:0007669"/>
    <property type="project" value="UniProtKB-UniRule"/>
</dbReference>
<evidence type="ECO:0000256" key="1">
    <source>
        <dbReference type="HAMAP-Rule" id="MF_01877"/>
    </source>
</evidence>
<comment type="caution">
    <text evidence="4">The sequence shown here is derived from an EMBL/GenBank/DDBJ whole genome shotgun (WGS) entry which is preliminary data.</text>
</comment>
<feature type="domain" description="RsmI HTH" evidence="3">
    <location>
        <begin position="246"/>
        <end position="282"/>
    </location>
</feature>
<dbReference type="InterPro" id="IPR000878">
    <property type="entry name" value="4pyrrol_Mease"/>
</dbReference>
<evidence type="ECO:0000259" key="3">
    <source>
        <dbReference type="Pfam" id="PF23016"/>
    </source>
</evidence>
<dbReference type="FunFam" id="3.40.1010.10:FF:000007">
    <property type="entry name" value="Ribosomal RNA small subunit methyltransferase I"/>
    <property type="match status" value="1"/>
</dbReference>
<dbReference type="AlphaFoldDB" id="A0A0W0TNU7"/>
<dbReference type="Gene3D" id="3.30.950.10">
    <property type="entry name" value="Methyltransferase, Cobalt-precorrin-4 Transmethylase, Domain 2"/>
    <property type="match status" value="1"/>
</dbReference>
<dbReference type="InterPro" id="IPR035996">
    <property type="entry name" value="4pyrrol_Methylase_sf"/>
</dbReference>
<dbReference type="PANTHER" id="PTHR46111:SF1">
    <property type="entry name" value="RIBOSOMAL RNA SMALL SUBUNIT METHYLTRANSFERASE I"/>
    <property type="match status" value="1"/>
</dbReference>
<dbReference type="Proteomes" id="UP000054785">
    <property type="component" value="Unassembled WGS sequence"/>
</dbReference>
<dbReference type="PATRIC" id="fig|45065.4.peg.2010"/>
<dbReference type="STRING" id="45065.Lgee_1853"/>
<dbReference type="OrthoDB" id="9809084at2"/>
<dbReference type="InterPro" id="IPR014776">
    <property type="entry name" value="4pyrrole_Mease_sub2"/>
</dbReference>
<dbReference type="PIRSF" id="PIRSF005917">
    <property type="entry name" value="MTase_YraL"/>
    <property type="match status" value="1"/>
</dbReference>
<evidence type="ECO:0000313" key="4">
    <source>
        <dbReference type="EMBL" id="KTC97192.1"/>
    </source>
</evidence>
<dbReference type="InterPro" id="IPR053910">
    <property type="entry name" value="RsmI_HTH"/>
</dbReference>
<accession>A0A0W0TNU7</accession>
<feature type="domain" description="Tetrapyrrole methylase" evidence="2">
    <location>
        <begin position="11"/>
        <end position="209"/>
    </location>
</feature>
<keyword evidence="1" id="KW-0698">rRNA processing</keyword>
<keyword evidence="1" id="KW-0808">Transferase</keyword>
<reference evidence="4 5" key="1">
    <citation type="submission" date="2015-11" db="EMBL/GenBank/DDBJ databases">
        <title>Genomic analysis of 38 Legionella species identifies large and diverse effector repertoires.</title>
        <authorList>
            <person name="Burstein D."/>
            <person name="Amaro F."/>
            <person name="Zusman T."/>
            <person name="Lifshitz Z."/>
            <person name="Cohen O."/>
            <person name="Gilbert J.A."/>
            <person name="Pupko T."/>
            <person name="Shuman H.A."/>
            <person name="Segal G."/>
        </authorList>
    </citation>
    <scope>NUCLEOTIDE SEQUENCE [LARGE SCALE GENOMIC DNA]</scope>
    <source>
        <strain evidence="4 5">ATCC 49504</strain>
    </source>
</reference>
<dbReference type="EC" id="2.1.1.198" evidence="1"/>
<gene>
    <name evidence="1" type="primary">rsmI</name>
    <name evidence="4" type="ORF">Lgee_1853</name>
</gene>
<dbReference type="SUPFAM" id="SSF53790">
    <property type="entry name" value="Tetrapyrrole methylase"/>
    <property type="match status" value="1"/>
</dbReference>
<comment type="subcellular location">
    <subcellularLocation>
        <location evidence="1">Cytoplasm</location>
    </subcellularLocation>
</comment>
<dbReference type="FunFam" id="3.30.950.10:FF:000002">
    <property type="entry name" value="Ribosomal RNA small subunit methyltransferase I"/>
    <property type="match status" value="1"/>
</dbReference>
<dbReference type="Pfam" id="PF23016">
    <property type="entry name" value="RsmI_C"/>
    <property type="match status" value="1"/>
</dbReference>
<dbReference type="EMBL" id="LNYC01000072">
    <property type="protein sequence ID" value="KTC97192.1"/>
    <property type="molecule type" value="Genomic_DNA"/>
</dbReference>
<comment type="similarity">
    <text evidence="1">Belongs to the methyltransferase superfamily. RsmI family.</text>
</comment>
<protein>
    <recommendedName>
        <fullName evidence="1">Ribosomal RNA small subunit methyltransferase I</fullName>
        <ecNumber evidence="1">2.1.1.198</ecNumber>
    </recommendedName>
    <alternativeName>
        <fullName evidence="1">16S rRNA 2'-O-ribose C1402 methyltransferase</fullName>
    </alternativeName>
    <alternativeName>
        <fullName evidence="1">rRNA (cytidine-2'-O-)-methyltransferase RsmI</fullName>
    </alternativeName>
</protein>